<organism evidence="14 15">
    <name type="scientific">Adineta steineri</name>
    <dbReference type="NCBI Taxonomy" id="433720"/>
    <lineage>
        <taxon>Eukaryota</taxon>
        <taxon>Metazoa</taxon>
        <taxon>Spiralia</taxon>
        <taxon>Gnathifera</taxon>
        <taxon>Rotifera</taxon>
        <taxon>Eurotatoria</taxon>
        <taxon>Bdelloidea</taxon>
        <taxon>Adinetida</taxon>
        <taxon>Adinetidae</taxon>
        <taxon>Adineta</taxon>
    </lineage>
</organism>
<keyword evidence="8" id="KW-0472">Membrane</keyword>
<gene>
    <name evidence="14" type="ORF">VCS650_LOCUS11114</name>
</gene>
<dbReference type="InterPro" id="IPR055270">
    <property type="entry name" value="Glyco_tran_10_C"/>
</dbReference>
<comment type="similarity">
    <text evidence="2 11">Belongs to the glycosyltransferase 10 family.</text>
</comment>
<dbReference type="InterPro" id="IPR001503">
    <property type="entry name" value="Glyco_trans_10"/>
</dbReference>
<dbReference type="FunFam" id="3.40.50.11660:FF:000002">
    <property type="entry name" value="Alpha-(1,3)-fucosyltransferase"/>
    <property type="match status" value="2"/>
</dbReference>
<evidence type="ECO:0000256" key="7">
    <source>
        <dbReference type="ARBA" id="ARBA00022989"/>
    </source>
</evidence>
<evidence type="ECO:0000313" key="14">
    <source>
        <dbReference type="EMBL" id="CAF0934282.1"/>
    </source>
</evidence>
<evidence type="ECO:0000256" key="11">
    <source>
        <dbReference type="RuleBase" id="RU003832"/>
    </source>
</evidence>
<dbReference type="Pfam" id="PF00852">
    <property type="entry name" value="Glyco_transf_10"/>
    <property type="match status" value="2"/>
</dbReference>
<comment type="caution">
    <text evidence="14">The sequence shown here is derived from an EMBL/GenBank/DDBJ whole genome shotgun (WGS) entry which is preliminary data.</text>
</comment>
<keyword evidence="4 11" id="KW-0808">Transferase</keyword>
<dbReference type="GO" id="GO:0046920">
    <property type="term" value="F:alpha-(1-&gt;3)-fucosyltransferase activity"/>
    <property type="evidence" value="ECO:0007669"/>
    <property type="project" value="TreeGrafter"/>
</dbReference>
<accession>A0A814BY32</accession>
<evidence type="ECO:0000313" key="15">
    <source>
        <dbReference type="Proteomes" id="UP000663891"/>
    </source>
</evidence>
<keyword evidence="9" id="KW-0325">Glycoprotein</keyword>
<dbReference type="EMBL" id="CAJNON010000082">
    <property type="protein sequence ID" value="CAF0934282.1"/>
    <property type="molecule type" value="Genomic_DNA"/>
</dbReference>
<dbReference type="EC" id="2.4.1.-" evidence="11"/>
<name>A0A814BY32_9BILA</name>
<dbReference type="Gene3D" id="3.40.50.11660">
    <property type="entry name" value="Glycosyl transferase family 10, C-terminal domain"/>
    <property type="match status" value="2"/>
</dbReference>
<evidence type="ECO:0000256" key="8">
    <source>
        <dbReference type="ARBA" id="ARBA00023136"/>
    </source>
</evidence>
<dbReference type="AlphaFoldDB" id="A0A814BY32"/>
<protein>
    <recommendedName>
        <fullName evidence="11">Fucosyltransferase</fullName>
        <ecNumber evidence="11">2.4.1.-</ecNumber>
    </recommendedName>
</protein>
<evidence type="ECO:0000259" key="12">
    <source>
        <dbReference type="Pfam" id="PF00852"/>
    </source>
</evidence>
<dbReference type="Proteomes" id="UP000663891">
    <property type="component" value="Unassembled WGS sequence"/>
</dbReference>
<feature type="domain" description="Fucosyltransferase C-terminal" evidence="12">
    <location>
        <begin position="461"/>
        <end position="650"/>
    </location>
</feature>
<keyword evidence="3 11" id="KW-0328">Glycosyltransferase</keyword>
<dbReference type="PANTHER" id="PTHR11929">
    <property type="entry name" value="ALPHA- 1,3 -FUCOSYLTRANSFERASE"/>
    <property type="match status" value="1"/>
</dbReference>
<dbReference type="UniPathway" id="UPA00378"/>
<feature type="domain" description="Fucosyltransferase N-terminal" evidence="13">
    <location>
        <begin position="47"/>
        <end position="146"/>
    </location>
</feature>
<comment type="subcellular location">
    <subcellularLocation>
        <location evidence="10">Endomembrane system</location>
        <topology evidence="10">Single-pass type II membrane protein</topology>
    </subcellularLocation>
    <subcellularLocation>
        <location evidence="11">Golgi apparatus</location>
        <location evidence="11">Golgi stack membrane</location>
        <topology evidence="11">Single-pass type II membrane protein</topology>
    </subcellularLocation>
</comment>
<evidence type="ECO:0000256" key="9">
    <source>
        <dbReference type="ARBA" id="ARBA00023180"/>
    </source>
</evidence>
<sequence>MRYLDYDPHDIVYITEIRRPLDRSILDNYIQDKDENYFASRNLSAPILVWWTPFTYDTGSYIQCGDQTRCFISNIRKYRDNKDFSAFLFYGTDFHLYDLPLPRYQHEQWALLHEESPKNNYAFSFESIMSMFNHTATFKRHSDVPLTTQWLASIDDLLDQTYVIDIKEKTSLQTIENLAPIIYIQSDCFTPSDRDLYIKELMKYIPIDSYGSCLHNKDLPENLRIPVETMEHDDILKLVGKYKFALAFENAVCTDYITEKFWRPLRVGTIPIVYGSDQFQRYLDYDPHDIVYITEIRQALDRSILDNYIKDKDENYFASRNLSVPILIWWTPFTYDTGSYIRCGAEQTRCFISNIRKYRDNKDFSAFLFYGTDFHLYDLPLPRYQHEQWALLHEESPKNNYAFSFESIMSMFNHTATFKRHSDVPLTTQWLASMDDLLDQTYVIDIKEKTNLQTIENLAPIIYIQSDCFTPSDRDLYIKELMKYIPIDSYGSCLHNKDLPENLRIPVETMEHDDILKLVGKYKFALAFENAVCTDYITEKFWRPLRVGTIPIVYGSDQFQDFLPDNHSAISILDFPTPADLARYIHELNTNDTLYDSYRQFKLTRTISNDTLLAQTMAKRTWGIHNDHIRGNFISKLECHVCERVHKTREDPTLKYQAKFDDYGCPSPTTFDSQGVKLERSGDWYRQYEFSRCQVNVFEELIEQGNYSFTEKELYDAAAKRFSPSFRRDEFLK</sequence>
<dbReference type="Pfam" id="PF17039">
    <property type="entry name" value="Glyco_tran_10_N"/>
    <property type="match status" value="2"/>
</dbReference>
<evidence type="ECO:0000256" key="4">
    <source>
        <dbReference type="ARBA" id="ARBA00022679"/>
    </source>
</evidence>
<evidence type="ECO:0000259" key="13">
    <source>
        <dbReference type="Pfam" id="PF17039"/>
    </source>
</evidence>
<keyword evidence="6" id="KW-0735">Signal-anchor</keyword>
<reference evidence="14" key="1">
    <citation type="submission" date="2021-02" db="EMBL/GenBank/DDBJ databases">
        <authorList>
            <person name="Nowell W R."/>
        </authorList>
    </citation>
    <scope>NUCLEOTIDE SEQUENCE</scope>
</reference>
<comment type="pathway">
    <text evidence="1">Protein modification; protein glycosylation.</text>
</comment>
<dbReference type="InterPro" id="IPR031481">
    <property type="entry name" value="Glyco_tran_10_N"/>
</dbReference>
<evidence type="ECO:0000256" key="5">
    <source>
        <dbReference type="ARBA" id="ARBA00022692"/>
    </source>
</evidence>
<keyword evidence="5 11" id="KW-0812">Transmembrane</keyword>
<dbReference type="OrthoDB" id="9993460at2759"/>
<feature type="domain" description="Fucosyltransferase N-terminal" evidence="13">
    <location>
        <begin position="325"/>
        <end position="426"/>
    </location>
</feature>
<keyword evidence="11" id="KW-0333">Golgi apparatus</keyword>
<evidence type="ECO:0000256" key="2">
    <source>
        <dbReference type="ARBA" id="ARBA00008919"/>
    </source>
</evidence>
<feature type="domain" description="Fucosyltransferase C-terminal" evidence="12">
    <location>
        <begin position="181"/>
        <end position="282"/>
    </location>
</feature>
<evidence type="ECO:0000256" key="3">
    <source>
        <dbReference type="ARBA" id="ARBA00022676"/>
    </source>
</evidence>
<dbReference type="InterPro" id="IPR038577">
    <property type="entry name" value="GT10-like_C_sf"/>
</dbReference>
<dbReference type="SUPFAM" id="SSF53756">
    <property type="entry name" value="UDP-Glycosyltransferase/glycogen phosphorylase"/>
    <property type="match status" value="2"/>
</dbReference>
<evidence type="ECO:0000256" key="10">
    <source>
        <dbReference type="ARBA" id="ARBA00060399"/>
    </source>
</evidence>
<proteinExistence type="inferred from homology"/>
<evidence type="ECO:0000256" key="6">
    <source>
        <dbReference type="ARBA" id="ARBA00022968"/>
    </source>
</evidence>
<dbReference type="GO" id="GO:0032580">
    <property type="term" value="C:Golgi cisterna membrane"/>
    <property type="evidence" value="ECO:0007669"/>
    <property type="project" value="UniProtKB-SubCell"/>
</dbReference>
<dbReference type="PANTHER" id="PTHR11929:SF194">
    <property type="entry name" value="ALPHA-(1,3)-FUCOSYLTRANSFERASE 10"/>
    <property type="match status" value="1"/>
</dbReference>
<evidence type="ECO:0000256" key="1">
    <source>
        <dbReference type="ARBA" id="ARBA00004922"/>
    </source>
</evidence>
<keyword evidence="7" id="KW-1133">Transmembrane helix</keyword>